<dbReference type="EMBL" id="JAESWA010000027">
    <property type="protein sequence ID" value="MBL4933642.1"/>
    <property type="molecule type" value="Genomic_DNA"/>
</dbReference>
<accession>A0A937K5F3</accession>
<gene>
    <name evidence="1" type="ORF">JK634_17815</name>
</gene>
<sequence length="134" mass="15310">MGLKELLKSYIAISGITLTQIQTELNTRNGTSHGVQNLSKKINNETLRYNEIEQIADILGYKIEWIKKESIVANTIGNKAYQDYMLKLMQNIHFLFNAMQNIPPALIEQSLENGNLNPEKFQELVNSLEKSLNK</sequence>
<evidence type="ECO:0000313" key="1">
    <source>
        <dbReference type="EMBL" id="MBL4933642.1"/>
    </source>
</evidence>
<evidence type="ECO:0000313" key="2">
    <source>
        <dbReference type="Proteomes" id="UP000623681"/>
    </source>
</evidence>
<protein>
    <submittedName>
        <fullName evidence="1">Uncharacterized protein</fullName>
    </submittedName>
</protein>
<comment type="caution">
    <text evidence="1">The sequence shown here is derived from an EMBL/GenBank/DDBJ whole genome shotgun (WGS) entry which is preliminary data.</text>
</comment>
<dbReference type="Proteomes" id="UP000623681">
    <property type="component" value="Unassembled WGS sequence"/>
</dbReference>
<keyword evidence="2" id="KW-1185">Reference proteome</keyword>
<name>A0A937K5F3_9CLOT</name>
<dbReference type="RefSeq" id="WP_202769084.1">
    <property type="nucleotide sequence ID" value="NZ_JAESWA010000027.1"/>
</dbReference>
<organism evidence="1 2">
    <name type="scientific">Clostridium paridis</name>
    <dbReference type="NCBI Taxonomy" id="2803863"/>
    <lineage>
        <taxon>Bacteria</taxon>
        <taxon>Bacillati</taxon>
        <taxon>Bacillota</taxon>
        <taxon>Clostridia</taxon>
        <taxon>Eubacteriales</taxon>
        <taxon>Clostridiaceae</taxon>
        <taxon>Clostridium</taxon>
    </lineage>
</organism>
<dbReference type="AlphaFoldDB" id="A0A937K5F3"/>
<reference evidence="1" key="1">
    <citation type="submission" date="2021-01" db="EMBL/GenBank/DDBJ databases">
        <title>Genome public.</title>
        <authorList>
            <person name="Liu C."/>
            <person name="Sun Q."/>
        </authorList>
    </citation>
    <scope>NUCLEOTIDE SEQUENCE</scope>
    <source>
        <strain evidence="1">YIM B02565</strain>
    </source>
</reference>
<proteinExistence type="predicted"/>